<sequence length="162" mass="18408">MRGLLAAEAAGTAASTATAAALNGAVDWWRDVNESPLWQDRIFHTLAVLYGLVSVIALVQLIRIECRVPEYGWTTQKVFHFLNFLVNGVRSIVFVLRRNVQLLEPEIIQHVLLDMPGLAFFTTYALLVLFWAEIYYQVTYCMRFLTQTRNVGGLESSETYMT</sequence>
<evidence type="ECO:0000313" key="9">
    <source>
        <dbReference type="Proteomes" id="UP001054889"/>
    </source>
</evidence>
<dbReference type="PANTHER" id="PTHR31142:SF3">
    <property type="entry name" value="THH1_TOM1_TOM3 DOMAIN-CONTAINING PROTEIN"/>
    <property type="match status" value="1"/>
</dbReference>
<reference evidence="8" key="1">
    <citation type="journal article" date="2018" name="DNA Res.">
        <title>Multiple hybrid de novo genome assembly of finger millet, an orphan allotetraploid crop.</title>
        <authorList>
            <person name="Hatakeyama M."/>
            <person name="Aluri S."/>
            <person name="Balachadran M.T."/>
            <person name="Sivarajan S.R."/>
            <person name="Patrignani A."/>
            <person name="Gruter S."/>
            <person name="Poveda L."/>
            <person name="Shimizu-Inatsugi R."/>
            <person name="Baeten J."/>
            <person name="Francoijs K.J."/>
            <person name="Nataraja K.N."/>
            <person name="Reddy Y.A.N."/>
            <person name="Phadnis S."/>
            <person name="Ravikumar R.L."/>
            <person name="Schlapbach R."/>
            <person name="Sreeman S.M."/>
            <person name="Shimizu K.K."/>
        </authorList>
    </citation>
    <scope>NUCLEOTIDE SEQUENCE</scope>
</reference>
<feature type="transmembrane region" description="Helical" evidence="6">
    <location>
        <begin position="117"/>
        <end position="136"/>
    </location>
</feature>
<organism evidence="8 9">
    <name type="scientific">Eleusine coracana subsp. coracana</name>
    <dbReference type="NCBI Taxonomy" id="191504"/>
    <lineage>
        <taxon>Eukaryota</taxon>
        <taxon>Viridiplantae</taxon>
        <taxon>Streptophyta</taxon>
        <taxon>Embryophyta</taxon>
        <taxon>Tracheophyta</taxon>
        <taxon>Spermatophyta</taxon>
        <taxon>Magnoliopsida</taxon>
        <taxon>Liliopsida</taxon>
        <taxon>Poales</taxon>
        <taxon>Poaceae</taxon>
        <taxon>PACMAD clade</taxon>
        <taxon>Chloridoideae</taxon>
        <taxon>Cynodonteae</taxon>
        <taxon>Eleusininae</taxon>
        <taxon>Eleusine</taxon>
    </lineage>
</organism>
<evidence type="ECO:0000256" key="1">
    <source>
        <dbReference type="ARBA" id="ARBA00004128"/>
    </source>
</evidence>
<keyword evidence="5 6" id="KW-0472">Membrane</keyword>
<comment type="subcellular location">
    <subcellularLocation>
        <location evidence="1">Vacuole membrane</location>
        <topology evidence="1">Multi-pass membrane protein</topology>
    </subcellularLocation>
</comment>
<feature type="transmembrane region" description="Helical" evidence="6">
    <location>
        <begin position="43"/>
        <end position="66"/>
    </location>
</feature>
<keyword evidence="4 6" id="KW-1133">Transmembrane helix</keyword>
<gene>
    <name evidence="8" type="primary">ga07699</name>
    <name evidence="8" type="ORF">PR202_ga07699</name>
</gene>
<accession>A0AAV5BY55</accession>
<comment type="similarity">
    <text evidence="2">Belongs to the plant tobamovirus multiplication TOM1 protein family.</text>
</comment>
<keyword evidence="9" id="KW-1185">Reference proteome</keyword>
<evidence type="ECO:0000313" key="8">
    <source>
        <dbReference type="EMBL" id="GJM91336.1"/>
    </source>
</evidence>
<proteinExistence type="inferred from homology"/>
<dbReference type="EMBL" id="BQKI01000003">
    <property type="protein sequence ID" value="GJM91336.1"/>
    <property type="molecule type" value="Genomic_DNA"/>
</dbReference>
<dbReference type="Proteomes" id="UP001054889">
    <property type="component" value="Unassembled WGS sequence"/>
</dbReference>
<dbReference type="Pfam" id="PF06454">
    <property type="entry name" value="THH1_TOM1-3_dom"/>
    <property type="match status" value="1"/>
</dbReference>
<evidence type="ECO:0000256" key="5">
    <source>
        <dbReference type="ARBA" id="ARBA00023136"/>
    </source>
</evidence>
<evidence type="ECO:0000256" key="3">
    <source>
        <dbReference type="ARBA" id="ARBA00022692"/>
    </source>
</evidence>
<name>A0AAV5BY55_ELECO</name>
<feature type="domain" description="THH1/TOM1/TOM3" evidence="7">
    <location>
        <begin position="26"/>
        <end position="138"/>
    </location>
</feature>
<dbReference type="GO" id="GO:0005774">
    <property type="term" value="C:vacuolar membrane"/>
    <property type="evidence" value="ECO:0007669"/>
    <property type="project" value="UniProtKB-SubCell"/>
</dbReference>
<protein>
    <recommendedName>
        <fullName evidence="7">THH1/TOM1/TOM3 domain-containing protein</fullName>
    </recommendedName>
</protein>
<dbReference type="InterPro" id="IPR009457">
    <property type="entry name" value="THH1/TOM1/TOM3_dom"/>
</dbReference>
<dbReference type="PANTHER" id="PTHR31142">
    <property type="entry name" value="TOBAMOVIRUS MULTIPLICATION PROTEIN 1-LIKE ISOFORM X1"/>
    <property type="match status" value="1"/>
</dbReference>
<comment type="caution">
    <text evidence="8">The sequence shown here is derived from an EMBL/GenBank/DDBJ whole genome shotgun (WGS) entry which is preliminary data.</text>
</comment>
<dbReference type="InterPro" id="IPR040226">
    <property type="entry name" value="THH1/TOM1/TOM3"/>
</dbReference>
<evidence type="ECO:0000256" key="4">
    <source>
        <dbReference type="ARBA" id="ARBA00022989"/>
    </source>
</evidence>
<reference evidence="8" key="2">
    <citation type="submission" date="2021-12" db="EMBL/GenBank/DDBJ databases">
        <title>Resequencing data analysis of finger millet.</title>
        <authorList>
            <person name="Hatakeyama M."/>
            <person name="Aluri S."/>
            <person name="Balachadran M.T."/>
            <person name="Sivarajan S.R."/>
            <person name="Poveda L."/>
            <person name="Shimizu-Inatsugi R."/>
            <person name="Schlapbach R."/>
            <person name="Sreeman S.M."/>
            <person name="Shimizu K.K."/>
        </authorList>
    </citation>
    <scope>NUCLEOTIDE SEQUENCE</scope>
</reference>
<evidence type="ECO:0000259" key="7">
    <source>
        <dbReference type="Pfam" id="PF06454"/>
    </source>
</evidence>
<evidence type="ECO:0000256" key="2">
    <source>
        <dbReference type="ARBA" id="ARBA00006779"/>
    </source>
</evidence>
<dbReference type="AlphaFoldDB" id="A0AAV5BY55"/>
<evidence type="ECO:0000256" key="6">
    <source>
        <dbReference type="SAM" id="Phobius"/>
    </source>
</evidence>
<keyword evidence="3 6" id="KW-0812">Transmembrane</keyword>